<dbReference type="Proteomes" id="UP000190648">
    <property type="component" value="Unassembled WGS sequence"/>
</dbReference>
<gene>
    <name evidence="1" type="ORF">AV530_015922</name>
</gene>
<proteinExistence type="predicted"/>
<protein>
    <submittedName>
        <fullName evidence="1">Uncharacterized protein</fullName>
    </submittedName>
</protein>
<accession>A0A1V4KJB6</accession>
<comment type="caution">
    <text evidence="1">The sequence shown here is derived from an EMBL/GenBank/DDBJ whole genome shotgun (WGS) entry which is preliminary data.</text>
</comment>
<reference evidence="1 2" key="1">
    <citation type="submission" date="2016-02" db="EMBL/GenBank/DDBJ databases">
        <title>Band-tailed pigeon sequencing and assembly.</title>
        <authorList>
            <person name="Soares A.E."/>
            <person name="Novak B.J."/>
            <person name="Rice E.S."/>
            <person name="O'Connell B."/>
            <person name="Chang D."/>
            <person name="Weber S."/>
            <person name="Shapiro B."/>
        </authorList>
    </citation>
    <scope>NUCLEOTIDE SEQUENCE [LARGE SCALE GENOMIC DNA]</scope>
    <source>
        <strain evidence="1">BTP2013</strain>
        <tissue evidence="1">Blood</tissue>
    </source>
</reference>
<keyword evidence="2" id="KW-1185">Reference proteome</keyword>
<dbReference type="AlphaFoldDB" id="A0A1V4KJB6"/>
<evidence type="ECO:0000313" key="1">
    <source>
        <dbReference type="EMBL" id="OPJ84542.1"/>
    </source>
</evidence>
<dbReference type="EMBL" id="LSYS01003057">
    <property type="protein sequence ID" value="OPJ84542.1"/>
    <property type="molecule type" value="Genomic_DNA"/>
</dbReference>
<organism evidence="1 2">
    <name type="scientific">Patagioenas fasciata monilis</name>
    <dbReference type="NCBI Taxonomy" id="372326"/>
    <lineage>
        <taxon>Eukaryota</taxon>
        <taxon>Metazoa</taxon>
        <taxon>Chordata</taxon>
        <taxon>Craniata</taxon>
        <taxon>Vertebrata</taxon>
        <taxon>Euteleostomi</taxon>
        <taxon>Archelosauria</taxon>
        <taxon>Archosauria</taxon>
        <taxon>Dinosauria</taxon>
        <taxon>Saurischia</taxon>
        <taxon>Theropoda</taxon>
        <taxon>Coelurosauria</taxon>
        <taxon>Aves</taxon>
        <taxon>Neognathae</taxon>
        <taxon>Neoaves</taxon>
        <taxon>Columbimorphae</taxon>
        <taxon>Columbiformes</taxon>
        <taxon>Columbidae</taxon>
        <taxon>Patagioenas</taxon>
    </lineage>
</organism>
<name>A0A1V4KJB6_PATFA</name>
<evidence type="ECO:0000313" key="2">
    <source>
        <dbReference type="Proteomes" id="UP000190648"/>
    </source>
</evidence>
<sequence length="71" mass="7787">MLKRSMRRRKGKNLRSPEHTCTAVASLSPDSAKGMCCYIVVACEEKTSGSCCQRILSFSAGPEEFSQLTGR</sequence>